<sequence>MFDKLAQLHLFLSLDRTMIDDLRSMAVFATVVSEGSFRGAAARLGLSPSVISHHISRLEKRLDCALLYRSTRRLSLTDDGRVFHACCARALEAAEEGLNSVAHRQIELSGRLRVGAPALLASGPFVEDVMAFAAAYPAVELELCLDDERRNQIDAGFDVAIRIGWLEDSALRARQLLSVKRRVCAAPALIEAMGLPQHPADLVNWPWVQETMLPQFVDFSGPKGATYRVPMSGRLSTNHGETAKRFALAGAGAFASIDFLVAEDLAAGRLIELLPDWHLSSAGVYAVWPANVSRNSLSMHFVDFLHAQVDELRAKAEASGTLAPAPARTKRKHGA</sequence>
<dbReference type="InterPro" id="IPR036390">
    <property type="entry name" value="WH_DNA-bd_sf"/>
</dbReference>
<evidence type="ECO:0000256" key="4">
    <source>
        <dbReference type="ARBA" id="ARBA00023163"/>
    </source>
</evidence>
<dbReference type="Proteomes" id="UP000244902">
    <property type="component" value="Chromosome"/>
</dbReference>
<dbReference type="PANTHER" id="PTHR30537:SF5">
    <property type="entry name" value="HTH-TYPE TRANSCRIPTIONAL ACTIVATOR TTDR-RELATED"/>
    <property type="match status" value="1"/>
</dbReference>
<dbReference type="PROSITE" id="PS50931">
    <property type="entry name" value="HTH_LYSR"/>
    <property type="match status" value="1"/>
</dbReference>
<dbReference type="FunFam" id="1.10.10.10:FF:000001">
    <property type="entry name" value="LysR family transcriptional regulator"/>
    <property type="match status" value="1"/>
</dbReference>
<dbReference type="GO" id="GO:0043565">
    <property type="term" value="F:sequence-specific DNA binding"/>
    <property type="evidence" value="ECO:0007669"/>
    <property type="project" value="TreeGrafter"/>
</dbReference>
<reference evidence="6 7" key="1">
    <citation type="submission" date="2017-06" db="EMBL/GenBank/DDBJ databases">
        <title>Azoarcus sp. TSNA42 complete genome sequence.</title>
        <authorList>
            <person name="Woo J.-H."/>
            <person name="Kim H.-S."/>
        </authorList>
    </citation>
    <scope>NUCLEOTIDE SEQUENCE [LARGE SCALE GENOMIC DNA]</scope>
    <source>
        <strain evidence="6 7">TSNA42</strain>
    </source>
</reference>
<evidence type="ECO:0000313" key="6">
    <source>
        <dbReference type="EMBL" id="AWI80674.1"/>
    </source>
</evidence>
<keyword evidence="3" id="KW-0238">DNA-binding</keyword>
<dbReference type="SUPFAM" id="SSF53850">
    <property type="entry name" value="Periplasmic binding protein-like II"/>
    <property type="match status" value="1"/>
</dbReference>
<dbReference type="PANTHER" id="PTHR30537">
    <property type="entry name" value="HTH-TYPE TRANSCRIPTIONAL REGULATOR"/>
    <property type="match status" value="1"/>
</dbReference>
<dbReference type="EMBL" id="CP022188">
    <property type="protein sequence ID" value="AWI80674.1"/>
    <property type="molecule type" value="Genomic_DNA"/>
</dbReference>
<proteinExistence type="inferred from homology"/>
<evidence type="ECO:0000256" key="1">
    <source>
        <dbReference type="ARBA" id="ARBA00009437"/>
    </source>
</evidence>
<comment type="similarity">
    <text evidence="1">Belongs to the LysR transcriptional regulatory family.</text>
</comment>
<gene>
    <name evidence="6" type="ORF">CEW87_15650</name>
</gene>
<dbReference type="InterPro" id="IPR058163">
    <property type="entry name" value="LysR-type_TF_proteobact-type"/>
</dbReference>
<accession>A0A2U8H4W1</accession>
<dbReference type="Pfam" id="PF00126">
    <property type="entry name" value="HTH_1"/>
    <property type="match status" value="1"/>
</dbReference>
<keyword evidence="2" id="KW-0805">Transcription regulation</keyword>
<protein>
    <submittedName>
        <fullName evidence="6">Transcriptional regulator</fullName>
    </submittedName>
</protein>
<organism evidence="6 7">
    <name type="scientific">Parazoarcus communis</name>
    <dbReference type="NCBI Taxonomy" id="41977"/>
    <lineage>
        <taxon>Bacteria</taxon>
        <taxon>Pseudomonadati</taxon>
        <taxon>Pseudomonadota</taxon>
        <taxon>Betaproteobacteria</taxon>
        <taxon>Rhodocyclales</taxon>
        <taxon>Zoogloeaceae</taxon>
        <taxon>Parazoarcus</taxon>
    </lineage>
</organism>
<evidence type="ECO:0000259" key="5">
    <source>
        <dbReference type="PROSITE" id="PS50931"/>
    </source>
</evidence>
<dbReference type="GO" id="GO:0006351">
    <property type="term" value="P:DNA-templated transcription"/>
    <property type="evidence" value="ECO:0007669"/>
    <property type="project" value="TreeGrafter"/>
</dbReference>
<evidence type="ECO:0000256" key="2">
    <source>
        <dbReference type="ARBA" id="ARBA00023015"/>
    </source>
</evidence>
<dbReference type="SUPFAM" id="SSF46785">
    <property type="entry name" value="Winged helix' DNA-binding domain"/>
    <property type="match status" value="1"/>
</dbReference>
<evidence type="ECO:0000256" key="3">
    <source>
        <dbReference type="ARBA" id="ARBA00023125"/>
    </source>
</evidence>
<dbReference type="Gene3D" id="3.40.190.290">
    <property type="match status" value="1"/>
</dbReference>
<dbReference type="InterPro" id="IPR005119">
    <property type="entry name" value="LysR_subst-bd"/>
</dbReference>
<keyword evidence="4" id="KW-0804">Transcription</keyword>
<dbReference type="CDD" id="cd08422">
    <property type="entry name" value="PBP2_CrgA_like"/>
    <property type="match status" value="1"/>
</dbReference>
<feature type="domain" description="HTH lysR-type" evidence="5">
    <location>
        <begin position="20"/>
        <end position="77"/>
    </location>
</feature>
<dbReference type="InterPro" id="IPR000847">
    <property type="entry name" value="LysR_HTH_N"/>
</dbReference>
<dbReference type="Gene3D" id="1.10.10.10">
    <property type="entry name" value="Winged helix-like DNA-binding domain superfamily/Winged helix DNA-binding domain"/>
    <property type="match status" value="1"/>
</dbReference>
<dbReference type="GO" id="GO:0003700">
    <property type="term" value="F:DNA-binding transcription factor activity"/>
    <property type="evidence" value="ECO:0007669"/>
    <property type="project" value="InterPro"/>
</dbReference>
<evidence type="ECO:0000313" key="7">
    <source>
        <dbReference type="Proteomes" id="UP000244902"/>
    </source>
</evidence>
<name>A0A2U8H4W1_9RHOO</name>
<dbReference type="InterPro" id="IPR036388">
    <property type="entry name" value="WH-like_DNA-bd_sf"/>
</dbReference>
<dbReference type="AlphaFoldDB" id="A0A2U8H4W1"/>
<dbReference type="Pfam" id="PF03466">
    <property type="entry name" value="LysR_substrate"/>
    <property type="match status" value="1"/>
</dbReference>